<protein>
    <submittedName>
        <fullName evidence="6">AraC family transcriptional regulator</fullName>
    </submittedName>
</protein>
<evidence type="ECO:0000256" key="3">
    <source>
        <dbReference type="ARBA" id="ARBA00023163"/>
    </source>
</evidence>
<dbReference type="Gene3D" id="1.10.10.60">
    <property type="entry name" value="Homeodomain-like"/>
    <property type="match status" value="2"/>
</dbReference>
<keyword evidence="3" id="KW-0804">Transcription</keyword>
<evidence type="ECO:0000256" key="2">
    <source>
        <dbReference type="ARBA" id="ARBA00023125"/>
    </source>
</evidence>
<evidence type="ECO:0000256" key="1">
    <source>
        <dbReference type="ARBA" id="ARBA00023015"/>
    </source>
</evidence>
<organism evidence="6 7">
    <name type="scientific">Roseomonas populi</name>
    <dbReference type="NCBI Taxonomy" id="3121582"/>
    <lineage>
        <taxon>Bacteria</taxon>
        <taxon>Pseudomonadati</taxon>
        <taxon>Pseudomonadota</taxon>
        <taxon>Alphaproteobacteria</taxon>
        <taxon>Acetobacterales</taxon>
        <taxon>Roseomonadaceae</taxon>
        <taxon>Roseomonas</taxon>
    </lineage>
</organism>
<dbReference type="InterPro" id="IPR009057">
    <property type="entry name" value="Homeodomain-like_sf"/>
</dbReference>
<evidence type="ECO:0000256" key="4">
    <source>
        <dbReference type="SAM" id="MobiDB-lite"/>
    </source>
</evidence>
<dbReference type="PROSITE" id="PS01124">
    <property type="entry name" value="HTH_ARAC_FAMILY_2"/>
    <property type="match status" value="1"/>
</dbReference>
<dbReference type="PANTHER" id="PTHR46796:SF7">
    <property type="entry name" value="ARAC FAMILY TRANSCRIPTIONAL REGULATOR"/>
    <property type="match status" value="1"/>
</dbReference>
<sequence>MGQDALSEVLRAVRLTGAVFFRVEAREPWAAEAPPAAACAPHVMPGAQHVIEYHLIHRGACWGGLVGAAPVRLEAGDIIAFPQGDAHVLSSAPGLRQVPDLALYREAAAAAPLSLRLGAAGEPTACVICGFLGCDARPFNPLLEALPRMLHHRAGRDGPSWMGQLASATMAEAARRRIGGEAILARLSELLFAELVRRHVEDLPAEGRNWFAALRDPHVGRALNLLHGRAAEPWTLDALARDVGLSRSTLAERFARLVGCPPMGYLGRWRLQLGAGLLAGGGLPVAQVALRVGYESEEAFSRAFRRMTGVPPAAWRRASREGRSGPLPEARQGP</sequence>
<dbReference type="PANTHER" id="PTHR46796">
    <property type="entry name" value="HTH-TYPE TRANSCRIPTIONAL ACTIVATOR RHAS-RELATED"/>
    <property type="match status" value="1"/>
</dbReference>
<keyword evidence="1" id="KW-0805">Transcription regulation</keyword>
<reference evidence="6 7" key="1">
    <citation type="submission" date="2022-06" db="EMBL/GenBank/DDBJ databases">
        <title>Roseomonas CN29.</title>
        <authorList>
            <person name="Cheng Y."/>
            <person name="He X."/>
        </authorList>
    </citation>
    <scope>NUCLEOTIDE SEQUENCE [LARGE SCALE GENOMIC DNA]</scope>
    <source>
        <strain evidence="6 7">CN29</strain>
    </source>
</reference>
<keyword evidence="2" id="KW-0238">DNA-binding</keyword>
<feature type="region of interest" description="Disordered" evidence="4">
    <location>
        <begin position="315"/>
        <end position="334"/>
    </location>
</feature>
<dbReference type="RefSeq" id="WP_257717069.1">
    <property type="nucleotide sequence ID" value="NZ_JANJOU010000012.1"/>
</dbReference>
<dbReference type="Proteomes" id="UP001524642">
    <property type="component" value="Unassembled WGS sequence"/>
</dbReference>
<dbReference type="SUPFAM" id="SSF46689">
    <property type="entry name" value="Homeodomain-like"/>
    <property type="match status" value="2"/>
</dbReference>
<dbReference type="Pfam" id="PF12833">
    <property type="entry name" value="HTH_18"/>
    <property type="match status" value="1"/>
</dbReference>
<dbReference type="InterPro" id="IPR032783">
    <property type="entry name" value="AraC_lig"/>
</dbReference>
<dbReference type="InterPro" id="IPR018062">
    <property type="entry name" value="HTH_AraC-typ_CS"/>
</dbReference>
<name>A0ABT1X6K5_9PROT</name>
<accession>A0ABT1X6K5</accession>
<dbReference type="PRINTS" id="PR00032">
    <property type="entry name" value="HTHARAC"/>
</dbReference>
<dbReference type="InterPro" id="IPR018060">
    <property type="entry name" value="HTH_AraC"/>
</dbReference>
<gene>
    <name evidence="6" type="ORF">NRP21_15195</name>
</gene>
<dbReference type="InterPro" id="IPR050204">
    <property type="entry name" value="AraC_XylS_family_regulators"/>
</dbReference>
<dbReference type="SMART" id="SM00342">
    <property type="entry name" value="HTH_ARAC"/>
    <property type="match status" value="1"/>
</dbReference>
<evidence type="ECO:0000313" key="6">
    <source>
        <dbReference type="EMBL" id="MCR0983401.1"/>
    </source>
</evidence>
<dbReference type="InterPro" id="IPR020449">
    <property type="entry name" value="Tscrpt_reg_AraC-type_HTH"/>
</dbReference>
<dbReference type="PROSITE" id="PS00041">
    <property type="entry name" value="HTH_ARAC_FAMILY_1"/>
    <property type="match status" value="1"/>
</dbReference>
<keyword evidence="7" id="KW-1185">Reference proteome</keyword>
<comment type="caution">
    <text evidence="6">The sequence shown here is derived from an EMBL/GenBank/DDBJ whole genome shotgun (WGS) entry which is preliminary data.</text>
</comment>
<evidence type="ECO:0000259" key="5">
    <source>
        <dbReference type="PROSITE" id="PS01124"/>
    </source>
</evidence>
<feature type="domain" description="HTH araC/xylS-type" evidence="5">
    <location>
        <begin position="220"/>
        <end position="318"/>
    </location>
</feature>
<dbReference type="Pfam" id="PF12852">
    <property type="entry name" value="Cupin_6"/>
    <property type="match status" value="1"/>
</dbReference>
<proteinExistence type="predicted"/>
<dbReference type="EMBL" id="JANJOU010000012">
    <property type="protein sequence ID" value="MCR0983401.1"/>
    <property type="molecule type" value="Genomic_DNA"/>
</dbReference>
<evidence type="ECO:0000313" key="7">
    <source>
        <dbReference type="Proteomes" id="UP001524642"/>
    </source>
</evidence>